<feature type="compositionally biased region" description="Basic and acidic residues" evidence="1">
    <location>
        <begin position="1"/>
        <end position="16"/>
    </location>
</feature>
<feature type="region of interest" description="Disordered" evidence="1">
    <location>
        <begin position="1"/>
        <end position="20"/>
    </location>
</feature>
<feature type="region of interest" description="Disordered" evidence="1">
    <location>
        <begin position="52"/>
        <end position="72"/>
    </location>
</feature>
<accession>E6PHX4</accession>
<sequence>MVAHEPARETDQDRCKGRQPRSLCRLSDGRGCDLTAVVRCDHAAHCRVAIASDGNGHMSTPGHNARRENDGRAAHFRAPNRLFQRSVARETISRVLSGA</sequence>
<comment type="caution">
    <text evidence="2">The sequence shown here is derived from an EMBL/GenBank/DDBJ whole genome shotgun (WGS) entry which is preliminary data.</text>
</comment>
<evidence type="ECO:0000313" key="2">
    <source>
        <dbReference type="EMBL" id="CBH76064.1"/>
    </source>
</evidence>
<dbReference type="EMBL" id="CABL01000019">
    <property type="protein sequence ID" value="CBH76064.1"/>
    <property type="molecule type" value="Genomic_DNA"/>
</dbReference>
<dbReference type="AlphaFoldDB" id="E6PHX4"/>
<protein>
    <submittedName>
        <fullName evidence="2">Uncharacterized protein</fullName>
    </submittedName>
</protein>
<organism evidence="2">
    <name type="scientific">mine drainage metagenome</name>
    <dbReference type="NCBI Taxonomy" id="410659"/>
    <lineage>
        <taxon>unclassified sequences</taxon>
        <taxon>metagenomes</taxon>
        <taxon>ecological metagenomes</taxon>
    </lineage>
</organism>
<proteinExistence type="predicted"/>
<name>E6PHX4_9ZZZZ</name>
<evidence type="ECO:0000256" key="1">
    <source>
        <dbReference type="SAM" id="MobiDB-lite"/>
    </source>
</evidence>
<reference evidence="2" key="1">
    <citation type="submission" date="2009-10" db="EMBL/GenBank/DDBJ databases">
        <title>Diversity of trophic interactions inside an arsenic-rich microbial ecosystem.</title>
        <authorList>
            <person name="Bertin P.N."/>
            <person name="Heinrich-Salmeron A."/>
            <person name="Pelletier E."/>
            <person name="Goulhen-Chollet F."/>
            <person name="Arsene-Ploetze F."/>
            <person name="Gallien S."/>
            <person name="Calteau A."/>
            <person name="Vallenet D."/>
            <person name="Casiot C."/>
            <person name="Chane-Woon-Ming B."/>
            <person name="Giloteaux L."/>
            <person name="Barakat M."/>
            <person name="Bonnefoy V."/>
            <person name="Bruneel O."/>
            <person name="Chandler M."/>
            <person name="Cleiss J."/>
            <person name="Duran R."/>
            <person name="Elbaz-Poulichet F."/>
            <person name="Fonknechten N."/>
            <person name="Lauga B."/>
            <person name="Mornico D."/>
            <person name="Ortet P."/>
            <person name="Schaeffer C."/>
            <person name="Siguier P."/>
            <person name="Alexander Thil Smith A."/>
            <person name="Van Dorsselaer A."/>
            <person name="Weissenbach J."/>
            <person name="Medigue C."/>
            <person name="Le Paslier D."/>
        </authorList>
    </citation>
    <scope>NUCLEOTIDE SEQUENCE</scope>
</reference>
<gene>
    <name evidence="2" type="ORF">CARN1_0544</name>
</gene>